<name>A0A5J6GEC5_STRKN</name>
<dbReference type="AlphaFoldDB" id="A0A5J6GEC5"/>
<keyword evidence="2" id="KW-1185">Reference proteome</keyword>
<sequence>MDEGAAVAVLLYYPLVNPPTEVVHQALLYWDGLASVVPLDPEIREAAIAPPLQALEQRQLYTPLTMPRQLIDEEPDDGPPPSRQLREVLGEELRSFARERPLPGPVPHEAFLLPSKTEAWLEAELTESRLAERLPGGRGLAMTREVQELVVGMLAREIAWRRRDRHLFPYTERVDAQRRALRPAPNNRGLAWEMELGQLLPVPAVAASLNDVLAFREKYADERRRLMRALHRLLGDLRRDYEHPADVVAQLRVELDEAVADYRSAARDSRIVWVHRSVTATVGLAAAAVGSQLLPGLDWCLGVVGGFALNVATREIRPVTRRRQDHDFSYLHRVHTTLR</sequence>
<organism evidence="1 2">
    <name type="scientific">Streptomyces kanamyceticus</name>
    <dbReference type="NCBI Taxonomy" id="1967"/>
    <lineage>
        <taxon>Bacteria</taxon>
        <taxon>Bacillati</taxon>
        <taxon>Actinomycetota</taxon>
        <taxon>Actinomycetes</taxon>
        <taxon>Kitasatosporales</taxon>
        <taxon>Streptomycetaceae</taxon>
        <taxon>Streptomyces</taxon>
    </lineage>
</organism>
<dbReference type="Proteomes" id="UP000325529">
    <property type="component" value="Chromosome"/>
</dbReference>
<reference evidence="1 2" key="1">
    <citation type="submission" date="2017-09" db="EMBL/GenBank/DDBJ databases">
        <authorList>
            <person name="Lee N."/>
            <person name="Cho B.-K."/>
        </authorList>
    </citation>
    <scope>NUCLEOTIDE SEQUENCE [LARGE SCALE GENOMIC DNA]</scope>
    <source>
        <strain evidence="1 2">ATCC 12853</strain>
    </source>
</reference>
<evidence type="ECO:0000313" key="1">
    <source>
        <dbReference type="EMBL" id="QEU92195.1"/>
    </source>
</evidence>
<protein>
    <submittedName>
        <fullName evidence="1">Uncharacterized protein</fullName>
    </submittedName>
</protein>
<accession>A0A5J6GEC5</accession>
<dbReference type="RefSeq" id="WP_150493440.1">
    <property type="nucleotide sequence ID" value="NZ_CP023699.1"/>
</dbReference>
<gene>
    <name evidence="1" type="ORF">CP970_15930</name>
</gene>
<dbReference type="KEGG" id="ska:CP970_15930"/>
<dbReference type="EMBL" id="CP023699">
    <property type="protein sequence ID" value="QEU92195.1"/>
    <property type="molecule type" value="Genomic_DNA"/>
</dbReference>
<proteinExistence type="predicted"/>
<evidence type="ECO:0000313" key="2">
    <source>
        <dbReference type="Proteomes" id="UP000325529"/>
    </source>
</evidence>